<organism evidence="2 3">
    <name type="scientific">Sporisorium scitamineum</name>
    <dbReference type="NCBI Taxonomy" id="49012"/>
    <lineage>
        <taxon>Eukaryota</taxon>
        <taxon>Fungi</taxon>
        <taxon>Dikarya</taxon>
        <taxon>Basidiomycota</taxon>
        <taxon>Ustilaginomycotina</taxon>
        <taxon>Ustilaginomycetes</taxon>
        <taxon>Ustilaginales</taxon>
        <taxon>Ustilaginaceae</taxon>
        <taxon>Sporisorium</taxon>
    </lineage>
</organism>
<feature type="region of interest" description="Disordered" evidence="1">
    <location>
        <begin position="115"/>
        <end position="318"/>
    </location>
</feature>
<dbReference type="EMBL" id="CCFA01001489">
    <property type="protein sequence ID" value="CDR99732.1"/>
    <property type="molecule type" value="Genomic_DNA"/>
</dbReference>
<proteinExistence type="predicted"/>
<evidence type="ECO:0000313" key="2">
    <source>
        <dbReference type="EMBL" id="CDR99732.1"/>
    </source>
</evidence>
<feature type="compositionally biased region" description="Polar residues" evidence="1">
    <location>
        <begin position="275"/>
        <end position="287"/>
    </location>
</feature>
<evidence type="ECO:0000313" key="3">
    <source>
        <dbReference type="Proteomes" id="UP000242770"/>
    </source>
</evidence>
<feature type="compositionally biased region" description="Low complexity" evidence="1">
    <location>
        <begin position="309"/>
        <end position="318"/>
    </location>
</feature>
<feature type="compositionally biased region" description="Acidic residues" evidence="1">
    <location>
        <begin position="122"/>
        <end position="141"/>
    </location>
</feature>
<dbReference type="STRING" id="49012.A0A0F7RYN6"/>
<gene>
    <name evidence="2" type="primary">SSCI27680.1</name>
</gene>
<feature type="compositionally biased region" description="Low complexity" evidence="1">
    <location>
        <begin position="257"/>
        <end position="274"/>
    </location>
</feature>
<feature type="compositionally biased region" description="Polar residues" evidence="1">
    <location>
        <begin position="156"/>
        <end position="166"/>
    </location>
</feature>
<evidence type="ECO:0000256" key="1">
    <source>
        <dbReference type="SAM" id="MobiDB-lite"/>
    </source>
</evidence>
<protein>
    <submittedName>
        <fullName evidence="2">Uncharacterized protein</fullName>
    </submittedName>
</protein>
<sequence length="318" mass="34598">MDAKDREDLEIHQKAIQGGYRNRRRGAGLNGIEGFLDDDAEDEELKRRAAMGSHAALSAWKKRKLLDGTEDGMDALAAHEEAQAFMNSYAATHRIDHESEKYNDIASIVRERKKAKKRSALDDDEEDHEAANEWDSDEDDTEARLATAMHDRIKGPSTQDLPTRATQPKRKPQHGATYGRNTRPAAASQSDAMDVDTPDQEDADDADDDVSQSLMARLISTRPTARPSTLRSGSSMAVDTLEDAEPEWGNDANIVRAPKPAASSAGSQQSGSSKFKVTSSPFGTTSKGGKKVASSMLLSKQAIMRRESGFSSSSSGSR</sequence>
<dbReference type="AlphaFoldDB" id="A0A0F7RYN6"/>
<name>A0A0F7RYN6_9BASI</name>
<keyword evidence="3" id="KW-1185">Reference proteome</keyword>
<accession>A0A0F7RYN6</accession>
<feature type="compositionally biased region" description="Acidic residues" evidence="1">
    <location>
        <begin position="193"/>
        <end position="210"/>
    </location>
</feature>
<dbReference type="Proteomes" id="UP000242770">
    <property type="component" value="Unassembled WGS sequence"/>
</dbReference>
<feature type="compositionally biased region" description="Polar residues" evidence="1">
    <location>
        <begin position="221"/>
        <end position="237"/>
    </location>
</feature>
<reference evidence="3" key="1">
    <citation type="submission" date="2014-06" db="EMBL/GenBank/DDBJ databases">
        <authorList>
            <person name="Berkman P.J."/>
        </authorList>
    </citation>
    <scope>NUCLEOTIDE SEQUENCE [LARGE SCALE GENOMIC DNA]</scope>
</reference>